<organism evidence="7 8">
    <name type="scientific">Enhygromyxa salina</name>
    <dbReference type="NCBI Taxonomy" id="215803"/>
    <lineage>
        <taxon>Bacteria</taxon>
        <taxon>Pseudomonadati</taxon>
        <taxon>Myxococcota</taxon>
        <taxon>Polyangia</taxon>
        <taxon>Nannocystales</taxon>
        <taxon>Nannocystaceae</taxon>
        <taxon>Enhygromyxa</taxon>
    </lineage>
</organism>
<dbReference type="GO" id="GO:0016432">
    <property type="term" value="F:tRNA-uridine aminocarboxypropyltransferase activity"/>
    <property type="evidence" value="ECO:0007669"/>
    <property type="project" value="UniProtKB-EC"/>
</dbReference>
<name>A0A0C1ZSZ3_9BACT</name>
<gene>
    <name evidence="7" type="ORF">DB30_07094</name>
</gene>
<dbReference type="RefSeq" id="WP_052554240.1">
    <property type="nucleotide sequence ID" value="NZ_JMCC02000078.1"/>
</dbReference>
<comment type="caution">
    <text evidence="7">The sequence shown here is derived from an EMBL/GenBank/DDBJ whole genome shotgun (WGS) entry which is preliminary data.</text>
</comment>
<protein>
    <recommendedName>
        <fullName evidence="1">tRNA-uridine aminocarboxypropyltransferase</fullName>
        <ecNumber evidence="1">2.5.1.25</ecNumber>
    </recommendedName>
</protein>
<dbReference type="GO" id="GO:0008033">
    <property type="term" value="P:tRNA processing"/>
    <property type="evidence" value="ECO:0007669"/>
    <property type="project" value="UniProtKB-KW"/>
</dbReference>
<keyword evidence="2" id="KW-0808">Transferase</keyword>
<keyword evidence="4" id="KW-0819">tRNA processing</keyword>
<comment type="similarity">
    <text evidence="5">Belongs to the TDD superfamily. DTWD2 family.</text>
</comment>
<dbReference type="EC" id="2.5.1.25" evidence="1"/>
<dbReference type="InterPro" id="IPR005636">
    <property type="entry name" value="DTW"/>
</dbReference>
<evidence type="ECO:0000256" key="1">
    <source>
        <dbReference type="ARBA" id="ARBA00012386"/>
    </source>
</evidence>
<evidence type="ECO:0000313" key="7">
    <source>
        <dbReference type="EMBL" id="KIG14168.1"/>
    </source>
</evidence>
<evidence type="ECO:0000313" key="8">
    <source>
        <dbReference type="Proteomes" id="UP000031599"/>
    </source>
</evidence>
<evidence type="ECO:0000256" key="3">
    <source>
        <dbReference type="ARBA" id="ARBA00022691"/>
    </source>
</evidence>
<dbReference type="PANTHER" id="PTHR21392">
    <property type="entry name" value="TRNA-URIDINE AMINOCARBOXYPROPYLTRANSFERASE 2"/>
    <property type="match status" value="1"/>
</dbReference>
<proteinExistence type="inferred from homology"/>
<dbReference type="InterPro" id="IPR039262">
    <property type="entry name" value="DTWD2/TAPT"/>
</dbReference>
<dbReference type="PANTHER" id="PTHR21392:SF0">
    <property type="entry name" value="TRNA-URIDINE AMINOCARBOXYPROPYLTRANSFERASE 2"/>
    <property type="match status" value="1"/>
</dbReference>
<feature type="domain" description="DTW" evidence="6">
    <location>
        <begin position="7"/>
        <end position="210"/>
    </location>
</feature>
<dbReference type="EMBL" id="JMCC02000078">
    <property type="protein sequence ID" value="KIG14168.1"/>
    <property type="molecule type" value="Genomic_DNA"/>
</dbReference>
<sequence length="232" mass="25825">MGQRRFEARRCDGCGLHEELCVCAHRPKLSLATALLVVQNNKERNKPTNTARLLPQVLTNCELIQFGVRELEFDASALTRSERDYLLIFPRVHDPEGGTPEPAPILDRAQLDARKAARPDAIQTVVLLDGTWAQCSRMSRRVPELAAMQAFALPEGPPSHWGVRVPSEPSRISSFEAGARVIELAEGPEPARALQTYFDHVAAGMLFMKAKLRSPAVPPDWVAERERRFGPN</sequence>
<dbReference type="AlphaFoldDB" id="A0A0C1ZSZ3"/>
<dbReference type="SMART" id="SM01144">
    <property type="entry name" value="DTW"/>
    <property type="match status" value="1"/>
</dbReference>
<evidence type="ECO:0000259" key="6">
    <source>
        <dbReference type="SMART" id="SM01144"/>
    </source>
</evidence>
<keyword evidence="3" id="KW-0949">S-adenosyl-L-methionine</keyword>
<dbReference type="Pfam" id="PF03942">
    <property type="entry name" value="DTW"/>
    <property type="match status" value="1"/>
</dbReference>
<evidence type="ECO:0000256" key="2">
    <source>
        <dbReference type="ARBA" id="ARBA00022679"/>
    </source>
</evidence>
<dbReference type="Proteomes" id="UP000031599">
    <property type="component" value="Unassembled WGS sequence"/>
</dbReference>
<reference evidence="7 8" key="1">
    <citation type="submission" date="2014-12" db="EMBL/GenBank/DDBJ databases">
        <title>Genome assembly of Enhygromyxa salina DSM 15201.</title>
        <authorList>
            <person name="Sharma G."/>
            <person name="Subramanian S."/>
        </authorList>
    </citation>
    <scope>NUCLEOTIDE SEQUENCE [LARGE SCALE GENOMIC DNA]</scope>
    <source>
        <strain evidence="7 8">DSM 15201</strain>
    </source>
</reference>
<evidence type="ECO:0000256" key="5">
    <source>
        <dbReference type="ARBA" id="ARBA00034489"/>
    </source>
</evidence>
<accession>A0A0C1ZSZ3</accession>
<evidence type="ECO:0000256" key="4">
    <source>
        <dbReference type="ARBA" id="ARBA00022694"/>
    </source>
</evidence>